<dbReference type="EMBL" id="ML977595">
    <property type="protein sequence ID" value="KAF1999533.1"/>
    <property type="molecule type" value="Genomic_DNA"/>
</dbReference>
<reference evidence="1" key="1">
    <citation type="journal article" date="2020" name="Stud. Mycol.">
        <title>101 Dothideomycetes genomes: a test case for predicting lifestyles and emergence of pathogens.</title>
        <authorList>
            <person name="Haridas S."/>
            <person name="Albert R."/>
            <person name="Binder M."/>
            <person name="Bloem J."/>
            <person name="Labutti K."/>
            <person name="Salamov A."/>
            <person name="Andreopoulos B."/>
            <person name="Baker S."/>
            <person name="Barry K."/>
            <person name="Bills G."/>
            <person name="Bluhm B."/>
            <person name="Cannon C."/>
            <person name="Castanera R."/>
            <person name="Culley D."/>
            <person name="Daum C."/>
            <person name="Ezra D."/>
            <person name="Gonzalez J."/>
            <person name="Henrissat B."/>
            <person name="Kuo A."/>
            <person name="Liang C."/>
            <person name="Lipzen A."/>
            <person name="Lutzoni F."/>
            <person name="Magnuson J."/>
            <person name="Mondo S."/>
            <person name="Nolan M."/>
            <person name="Ohm R."/>
            <person name="Pangilinan J."/>
            <person name="Park H.-J."/>
            <person name="Ramirez L."/>
            <person name="Alfaro M."/>
            <person name="Sun H."/>
            <person name="Tritt A."/>
            <person name="Yoshinaga Y."/>
            <person name="Zwiers L.-H."/>
            <person name="Turgeon B."/>
            <person name="Goodwin S."/>
            <person name="Spatafora J."/>
            <person name="Crous P."/>
            <person name="Grigoriev I."/>
        </authorList>
    </citation>
    <scope>NUCLEOTIDE SEQUENCE</scope>
    <source>
        <strain evidence="1">CBS 123094</strain>
    </source>
</reference>
<organism evidence="1 2">
    <name type="scientific">Amniculicola lignicola CBS 123094</name>
    <dbReference type="NCBI Taxonomy" id="1392246"/>
    <lineage>
        <taxon>Eukaryota</taxon>
        <taxon>Fungi</taxon>
        <taxon>Dikarya</taxon>
        <taxon>Ascomycota</taxon>
        <taxon>Pezizomycotina</taxon>
        <taxon>Dothideomycetes</taxon>
        <taxon>Pleosporomycetidae</taxon>
        <taxon>Pleosporales</taxon>
        <taxon>Amniculicolaceae</taxon>
        <taxon>Amniculicola</taxon>
    </lineage>
</organism>
<evidence type="ECO:0000313" key="2">
    <source>
        <dbReference type="Proteomes" id="UP000799779"/>
    </source>
</evidence>
<evidence type="ECO:0000313" key="1">
    <source>
        <dbReference type="EMBL" id="KAF1999533.1"/>
    </source>
</evidence>
<dbReference type="AlphaFoldDB" id="A0A6A5WCC8"/>
<sequence length="180" mass="19896">MKTAYNGYPARRDLIWPLLFLFKRLDTEVWMDESAVHGGAELETTPVFAILNLCASKRRPIYPVLHPAFTLPSPRWHAGMNLGHKRASVGHKGIRAWQSGNQTAGQALTSPPLTGHSPLHFVHLAIHNVQASLKQRLRSRLVLRISPQRISGAYAARGCAMAPATQQIHSRGSLICQSIV</sequence>
<proteinExistence type="predicted"/>
<protein>
    <submittedName>
        <fullName evidence="1">Uncharacterized protein</fullName>
    </submittedName>
</protein>
<accession>A0A6A5WCC8</accession>
<keyword evidence="2" id="KW-1185">Reference proteome</keyword>
<dbReference type="Proteomes" id="UP000799779">
    <property type="component" value="Unassembled WGS sequence"/>
</dbReference>
<name>A0A6A5WCC8_9PLEO</name>
<gene>
    <name evidence="1" type="ORF">P154DRAFT_576984</name>
</gene>